<protein>
    <submittedName>
        <fullName evidence="1">Uncharacterized protein</fullName>
    </submittedName>
</protein>
<comment type="caution">
    <text evidence="1">The sequence shown here is derived from an EMBL/GenBank/DDBJ whole genome shotgun (WGS) entry which is preliminary data.</text>
</comment>
<dbReference type="AlphaFoldDB" id="A0A2R6NHR8"/>
<gene>
    <name evidence="1" type="ORF">PHLCEN_2v12258</name>
</gene>
<feature type="non-terminal residue" evidence="1">
    <location>
        <position position="1"/>
    </location>
</feature>
<dbReference type="Proteomes" id="UP000186601">
    <property type="component" value="Unassembled WGS sequence"/>
</dbReference>
<name>A0A2R6NHR8_9APHY</name>
<accession>A0A2R6NHR8</accession>
<reference evidence="1 2" key="1">
    <citation type="submission" date="2018-02" db="EMBL/GenBank/DDBJ databases">
        <title>Genome sequence of the basidiomycete white-rot fungus Phlebia centrifuga.</title>
        <authorList>
            <person name="Granchi Z."/>
            <person name="Peng M."/>
            <person name="de Vries R.P."/>
            <person name="Hilden K."/>
            <person name="Makela M.R."/>
            <person name="Grigoriev I."/>
            <person name="Riley R."/>
        </authorList>
    </citation>
    <scope>NUCLEOTIDE SEQUENCE [LARGE SCALE GENOMIC DNA]</scope>
    <source>
        <strain evidence="1 2">FBCC195</strain>
    </source>
</reference>
<evidence type="ECO:0000313" key="2">
    <source>
        <dbReference type="Proteomes" id="UP000186601"/>
    </source>
</evidence>
<organism evidence="1 2">
    <name type="scientific">Hermanssonia centrifuga</name>
    <dbReference type="NCBI Taxonomy" id="98765"/>
    <lineage>
        <taxon>Eukaryota</taxon>
        <taxon>Fungi</taxon>
        <taxon>Dikarya</taxon>
        <taxon>Basidiomycota</taxon>
        <taxon>Agaricomycotina</taxon>
        <taxon>Agaricomycetes</taxon>
        <taxon>Polyporales</taxon>
        <taxon>Meruliaceae</taxon>
        <taxon>Hermanssonia</taxon>
    </lineage>
</organism>
<evidence type="ECO:0000313" key="1">
    <source>
        <dbReference type="EMBL" id="PSR71873.1"/>
    </source>
</evidence>
<sequence length="64" mass="7260">EFVQVVEFLQHMLLTFSCLRVVPWFLLIVLKLPDIRFAASALKLGGVELIGNCEGRSLLDDNRD</sequence>
<proteinExistence type="predicted"/>
<dbReference type="EMBL" id="MLYV02001236">
    <property type="protein sequence ID" value="PSR71873.1"/>
    <property type="molecule type" value="Genomic_DNA"/>
</dbReference>
<keyword evidence="2" id="KW-1185">Reference proteome</keyword>